<proteinExistence type="predicted"/>
<feature type="chain" id="PRO_5018145277" evidence="2">
    <location>
        <begin position="19"/>
        <end position="385"/>
    </location>
</feature>
<gene>
    <name evidence="3" type="ORF">EII33_12260</name>
</gene>
<dbReference type="InterPro" id="IPR042278">
    <property type="entry name" value="Mfa-like_1_N"/>
</dbReference>
<feature type="region of interest" description="Disordered" evidence="1">
    <location>
        <begin position="325"/>
        <end position="347"/>
    </location>
</feature>
<evidence type="ECO:0000256" key="1">
    <source>
        <dbReference type="SAM" id="MobiDB-lite"/>
    </source>
</evidence>
<dbReference type="PROSITE" id="PS51257">
    <property type="entry name" value="PROKAR_LIPOPROTEIN"/>
    <property type="match status" value="1"/>
</dbReference>
<sequence length="385" mass="40496">MKTMKHVFYAGLALMALAACSQDETSNVDQSGAIGFRTSLGKTTRAVTTLANMGSFNVTAFPNAGGANYFTNLSVSSPDNGVTWNTASMYYWPAGTLDFTAYAPTSINPLVSIAHGASNQKITGFEVEQAVSAQKDVVAAFNSGDKATYGASGVPMNFKHILSQIEVKAKCTNANLRVKVMGVKLGAINSKGDFAFPQTATISSYSVPRTNWTNLSAPKDFLAEDGASTGLELNGTAQSIMFGTDNFLMIPQQLTAYEKTSAPAGAYIGVLCRIDVNDGTGNYTALYPSATATQYAFSAVGIDTEWQPGKKYIYTLEFGNGTGGNGGGGVVPPNQNNPNPGGGTTTPVTPVNPFPNTPGTPILDQPIKFTVTVDNWADQNENISM</sequence>
<evidence type="ECO:0000313" key="4">
    <source>
        <dbReference type="Proteomes" id="UP000279562"/>
    </source>
</evidence>
<dbReference type="Pfam" id="PF13149">
    <property type="entry name" value="Mfa_like_1"/>
    <property type="match status" value="1"/>
</dbReference>
<evidence type="ECO:0000256" key="2">
    <source>
        <dbReference type="SAM" id="SignalP"/>
    </source>
</evidence>
<name>A0A3P1ZZW0_9BACE</name>
<dbReference type="CDD" id="cd13120">
    <property type="entry name" value="BF2867_like_N"/>
    <property type="match status" value="1"/>
</dbReference>
<dbReference type="Proteomes" id="UP000279562">
    <property type="component" value="Unassembled WGS sequence"/>
</dbReference>
<accession>A0A3P1ZZW0</accession>
<feature type="signal peptide" evidence="2">
    <location>
        <begin position="1"/>
        <end position="18"/>
    </location>
</feature>
<organism evidence="3 4">
    <name type="scientific">Prevotella heparinolytica</name>
    <dbReference type="NCBI Taxonomy" id="28113"/>
    <lineage>
        <taxon>Bacteria</taxon>
        <taxon>Pseudomonadati</taxon>
        <taxon>Bacteroidota</taxon>
        <taxon>Bacteroidia</taxon>
        <taxon>Bacteroidales</taxon>
        <taxon>Bacteroidaceae</taxon>
        <taxon>Bacteroides</taxon>
    </lineage>
</organism>
<dbReference type="InterPro" id="IPR025049">
    <property type="entry name" value="Mfa-like_1"/>
</dbReference>
<reference evidence="3 4" key="1">
    <citation type="submission" date="2018-11" db="EMBL/GenBank/DDBJ databases">
        <title>Genomes From Bacteria Associated with the Canine Oral Cavity: a Test Case for Automated Genome-Based Taxonomic Assignment.</title>
        <authorList>
            <person name="Coil D.A."/>
            <person name="Jospin G."/>
            <person name="Darling A.E."/>
            <person name="Wallis C."/>
            <person name="Davis I.J."/>
            <person name="Harris S."/>
            <person name="Eisen J.A."/>
            <person name="Holcombe L.J."/>
            <person name="O'Flynn C."/>
        </authorList>
    </citation>
    <scope>NUCLEOTIDE SEQUENCE [LARGE SCALE GENOMIC DNA]</scope>
    <source>
        <strain evidence="3 4">OH1047_COT-310</strain>
    </source>
</reference>
<keyword evidence="4" id="KW-1185">Reference proteome</keyword>
<feature type="compositionally biased region" description="Low complexity" evidence="1">
    <location>
        <begin position="331"/>
        <end position="347"/>
    </location>
</feature>
<dbReference type="Gene3D" id="2.60.40.2620">
    <property type="entry name" value="Fimbrillin-like"/>
    <property type="match status" value="1"/>
</dbReference>
<keyword evidence="2" id="KW-0732">Signal</keyword>
<evidence type="ECO:0000313" key="3">
    <source>
        <dbReference type="EMBL" id="RRD88365.1"/>
    </source>
</evidence>
<dbReference type="AlphaFoldDB" id="A0A3P1ZZW0"/>
<comment type="caution">
    <text evidence="3">The sequence shown here is derived from an EMBL/GenBank/DDBJ whole genome shotgun (WGS) entry which is preliminary data.</text>
</comment>
<protein>
    <submittedName>
        <fullName evidence="3">Fimbrillin family protein</fullName>
    </submittedName>
</protein>
<dbReference type="EMBL" id="RQYF01000085">
    <property type="protein sequence ID" value="RRD88365.1"/>
    <property type="molecule type" value="Genomic_DNA"/>
</dbReference>